<evidence type="ECO:0000313" key="3">
    <source>
        <dbReference type="Proteomes" id="UP000027195"/>
    </source>
</evidence>
<dbReference type="InParanoid" id="A0A067NAL6"/>
<reference evidence="3" key="1">
    <citation type="journal article" date="2014" name="Proc. Natl. Acad. Sci. U.S.A.">
        <title>Extensive sampling of basidiomycete genomes demonstrates inadequacy of the white-rot/brown-rot paradigm for wood decay fungi.</title>
        <authorList>
            <person name="Riley R."/>
            <person name="Salamov A.A."/>
            <person name="Brown D.W."/>
            <person name="Nagy L.G."/>
            <person name="Floudas D."/>
            <person name="Held B.W."/>
            <person name="Levasseur A."/>
            <person name="Lombard V."/>
            <person name="Morin E."/>
            <person name="Otillar R."/>
            <person name="Lindquist E.A."/>
            <person name="Sun H."/>
            <person name="LaButti K.M."/>
            <person name="Schmutz J."/>
            <person name="Jabbour D."/>
            <person name="Luo H."/>
            <person name="Baker S.E."/>
            <person name="Pisabarro A.G."/>
            <person name="Walton J.D."/>
            <person name="Blanchette R.A."/>
            <person name="Henrissat B."/>
            <person name="Martin F."/>
            <person name="Cullen D."/>
            <person name="Hibbett D.S."/>
            <person name="Grigoriev I.V."/>
        </authorList>
    </citation>
    <scope>NUCLEOTIDE SEQUENCE [LARGE SCALE GENOMIC DNA]</scope>
    <source>
        <strain evidence="3">FD-172 SS1</strain>
    </source>
</reference>
<keyword evidence="3" id="KW-1185">Reference proteome</keyword>
<organism evidence="2 3">
    <name type="scientific">Botryobasidium botryosum (strain FD-172 SS1)</name>
    <dbReference type="NCBI Taxonomy" id="930990"/>
    <lineage>
        <taxon>Eukaryota</taxon>
        <taxon>Fungi</taxon>
        <taxon>Dikarya</taxon>
        <taxon>Basidiomycota</taxon>
        <taxon>Agaricomycotina</taxon>
        <taxon>Agaricomycetes</taxon>
        <taxon>Cantharellales</taxon>
        <taxon>Botryobasidiaceae</taxon>
        <taxon>Botryobasidium</taxon>
    </lineage>
</organism>
<feature type="compositionally biased region" description="Basic and acidic residues" evidence="1">
    <location>
        <begin position="103"/>
        <end position="153"/>
    </location>
</feature>
<proteinExistence type="predicted"/>
<accession>A0A067NAL6</accession>
<feature type="compositionally biased region" description="Polar residues" evidence="1">
    <location>
        <begin position="40"/>
        <end position="50"/>
    </location>
</feature>
<evidence type="ECO:0000256" key="1">
    <source>
        <dbReference type="SAM" id="MobiDB-lite"/>
    </source>
</evidence>
<gene>
    <name evidence="2" type="ORF">BOTBODRAFT_168506</name>
</gene>
<dbReference type="AlphaFoldDB" id="A0A067NAL6"/>
<feature type="compositionally biased region" description="Polar residues" evidence="1">
    <location>
        <begin position="60"/>
        <end position="87"/>
    </location>
</feature>
<feature type="region of interest" description="Disordered" evidence="1">
    <location>
        <begin position="1"/>
        <end position="164"/>
    </location>
</feature>
<sequence>MPLFASRTANQEPADSRHGHTNAATDNSRRRSLFSKDPTPAQQAQAQRDASPTKRGFFSKGSNSRNAAQEQENNHNSGHFGTNTFGMRTSKDPSIAAARQKVSKAEESERAAQRALQEAKGHLEEARNHVGRLENEAQEEAKQAQRKADEIKGMRKNVNGLGKR</sequence>
<protein>
    <submittedName>
        <fullName evidence="2">Uncharacterized protein</fullName>
    </submittedName>
</protein>
<dbReference type="Proteomes" id="UP000027195">
    <property type="component" value="Unassembled WGS sequence"/>
</dbReference>
<dbReference type="HOGENOM" id="CLU_116414_1_0_1"/>
<evidence type="ECO:0000313" key="2">
    <source>
        <dbReference type="EMBL" id="KDQ21177.1"/>
    </source>
</evidence>
<name>A0A067NAL6_BOTB1</name>
<dbReference type="EMBL" id="KL198016">
    <property type="protein sequence ID" value="KDQ21177.1"/>
    <property type="molecule type" value="Genomic_DNA"/>
</dbReference>
<dbReference type="OrthoDB" id="3211582at2759"/>